<reference evidence="1 2" key="1">
    <citation type="journal article" date="2013" name="Genome Biol. Evol.">
        <title>Genomes of Stigonematalean cyanobacteria (subsection V) and the evolution of oxygenic photosynthesis from prokaryotes to plastids.</title>
        <authorList>
            <person name="Dagan T."/>
            <person name="Roettger M."/>
            <person name="Stucken K."/>
            <person name="Landan G."/>
            <person name="Koch R."/>
            <person name="Major P."/>
            <person name="Gould S.B."/>
            <person name="Goremykin V.V."/>
            <person name="Rippka R."/>
            <person name="Tandeau de Marsac N."/>
            <person name="Gugger M."/>
            <person name="Lockhart P.J."/>
            <person name="Allen J.F."/>
            <person name="Brune I."/>
            <person name="Maus I."/>
            <person name="Puhler A."/>
            <person name="Martin W.F."/>
        </authorList>
    </citation>
    <scope>NUCLEOTIDE SEQUENCE [LARGE SCALE GENOMIC DNA]</scope>
    <source>
        <strain evidence="1 2">PCC 7110</strain>
    </source>
</reference>
<evidence type="ECO:0000313" key="2">
    <source>
        <dbReference type="Proteomes" id="UP000076925"/>
    </source>
</evidence>
<proteinExistence type="predicted"/>
<dbReference type="AlphaFoldDB" id="A0A139WXW7"/>
<dbReference type="EMBL" id="ANNX02000047">
    <property type="protein sequence ID" value="KYC37289.1"/>
    <property type="molecule type" value="Genomic_DNA"/>
</dbReference>
<comment type="caution">
    <text evidence="1">The sequence shown here is derived from an EMBL/GenBank/DDBJ whole genome shotgun (WGS) entry which is preliminary data.</text>
</comment>
<accession>A0A139WXW7</accession>
<dbReference type="RefSeq" id="WP_017747514.1">
    <property type="nucleotide sequence ID" value="NZ_KQ976354.1"/>
</dbReference>
<dbReference type="Proteomes" id="UP000076925">
    <property type="component" value="Unassembled WGS sequence"/>
</dbReference>
<evidence type="ECO:0000313" key="1">
    <source>
        <dbReference type="EMBL" id="KYC37289.1"/>
    </source>
</evidence>
<dbReference type="OrthoDB" id="7281604at2"/>
<keyword evidence="2" id="KW-1185">Reference proteome</keyword>
<gene>
    <name evidence="1" type="ORF">WA1_47605</name>
</gene>
<protein>
    <submittedName>
        <fullName evidence="1">Uncharacterized protein</fullName>
    </submittedName>
</protein>
<sequence>MAYSTEDVLRRLALFLLICHLPCDYPYKSTEDADYPQSCGKEKFQQMTNNVWMPSDGSTCEFTASWLLWSLGYRDGCTFNHTDTARNNKHAQEKDMHIVCSITNNIANLIGWNSAQLNACPKMGDIVWITQDNEAPENDLSHVFIFLSQFQENGKTYWLTAEGGQPNPVSTTDFSQENSFMCFNRRLVTVEERKLKFQDCWVHGWIDLMHLPFANWTWTGGLPMIDPHFLAVLPEFWSEKRLGCDRYLAQQMAIELAIQEAFNILSNWPYPSSNFAAGQLLLWIHLCIYDYLTKLRQDKTLRQQHFSYPCCL</sequence>
<name>A0A139WXW7_9CYAN</name>
<organism evidence="1 2">
    <name type="scientific">Scytonema hofmannii PCC 7110</name>
    <dbReference type="NCBI Taxonomy" id="128403"/>
    <lineage>
        <taxon>Bacteria</taxon>
        <taxon>Bacillati</taxon>
        <taxon>Cyanobacteriota</taxon>
        <taxon>Cyanophyceae</taxon>
        <taxon>Nostocales</taxon>
        <taxon>Scytonemataceae</taxon>
        <taxon>Scytonema</taxon>
    </lineage>
</organism>